<dbReference type="EMBL" id="RXNR01000068">
    <property type="protein sequence ID" value="RTQ89087.1"/>
    <property type="molecule type" value="Genomic_DNA"/>
</dbReference>
<evidence type="ECO:0000256" key="1">
    <source>
        <dbReference type="ARBA" id="ARBA00004651"/>
    </source>
</evidence>
<comment type="similarity">
    <text evidence="7">Belongs to the binding-protein-dependent transport system permease family.</text>
</comment>
<keyword evidence="6 7" id="KW-0472">Membrane</keyword>
<keyword evidence="2 7" id="KW-0813">Transport</keyword>
<evidence type="ECO:0000256" key="3">
    <source>
        <dbReference type="ARBA" id="ARBA00022475"/>
    </source>
</evidence>
<evidence type="ECO:0000313" key="9">
    <source>
        <dbReference type="EMBL" id="RTQ89087.1"/>
    </source>
</evidence>
<protein>
    <submittedName>
        <fullName evidence="9">Amino acid ABC transporter permease</fullName>
    </submittedName>
</protein>
<dbReference type="OrthoDB" id="92598at2"/>
<reference evidence="9 10" key="1">
    <citation type="submission" date="2018-12" db="EMBL/GenBank/DDBJ databases">
        <authorList>
            <person name="Yu L."/>
        </authorList>
    </citation>
    <scope>NUCLEOTIDE SEQUENCE [LARGE SCALE GENOMIC DNA]</scope>
    <source>
        <strain evidence="9 10">S5H2222</strain>
    </source>
</reference>
<feature type="transmembrane region" description="Helical" evidence="7">
    <location>
        <begin position="195"/>
        <end position="213"/>
    </location>
</feature>
<dbReference type="CDD" id="cd06261">
    <property type="entry name" value="TM_PBP2"/>
    <property type="match status" value="1"/>
</dbReference>
<evidence type="ECO:0000256" key="7">
    <source>
        <dbReference type="RuleBase" id="RU363032"/>
    </source>
</evidence>
<dbReference type="InterPro" id="IPR035906">
    <property type="entry name" value="MetI-like_sf"/>
</dbReference>
<evidence type="ECO:0000259" key="8">
    <source>
        <dbReference type="PROSITE" id="PS50928"/>
    </source>
</evidence>
<dbReference type="AlphaFoldDB" id="A0A3S0HH42"/>
<dbReference type="Proteomes" id="UP000276349">
    <property type="component" value="Unassembled WGS sequence"/>
</dbReference>
<dbReference type="PANTHER" id="PTHR30614">
    <property type="entry name" value="MEMBRANE COMPONENT OF AMINO ACID ABC TRANSPORTER"/>
    <property type="match status" value="1"/>
</dbReference>
<evidence type="ECO:0000256" key="2">
    <source>
        <dbReference type="ARBA" id="ARBA00022448"/>
    </source>
</evidence>
<feature type="domain" description="ABC transmembrane type-1" evidence="8">
    <location>
        <begin position="22"/>
        <end position="216"/>
    </location>
</feature>
<accession>A0A3S0HH42</accession>
<dbReference type="PROSITE" id="PS50928">
    <property type="entry name" value="ABC_TM1"/>
    <property type="match status" value="1"/>
</dbReference>
<keyword evidence="5 7" id="KW-1133">Transmembrane helix</keyword>
<dbReference type="GO" id="GO:0043190">
    <property type="term" value="C:ATP-binding cassette (ABC) transporter complex"/>
    <property type="evidence" value="ECO:0007669"/>
    <property type="project" value="InterPro"/>
</dbReference>
<evidence type="ECO:0000256" key="4">
    <source>
        <dbReference type="ARBA" id="ARBA00022692"/>
    </source>
</evidence>
<dbReference type="NCBIfam" id="TIGR01726">
    <property type="entry name" value="HEQRo_perm_3TM"/>
    <property type="match status" value="1"/>
</dbReference>
<name>A0A3S0HH42_9BACI</name>
<dbReference type="InterPro" id="IPR000515">
    <property type="entry name" value="MetI-like"/>
</dbReference>
<keyword evidence="3" id="KW-1003">Cell membrane</keyword>
<comment type="subcellular location">
    <subcellularLocation>
        <location evidence="1 7">Cell membrane</location>
        <topology evidence="1 7">Multi-pass membrane protein</topology>
    </subcellularLocation>
</comment>
<dbReference type="PANTHER" id="PTHR30614:SF36">
    <property type="entry name" value="ABC TRANSPORTER MEMBRANE-SPANNING PERMEASE-GLUTAMINE TRANSPORT"/>
    <property type="match status" value="1"/>
</dbReference>
<comment type="caution">
    <text evidence="9">The sequence shown here is derived from an EMBL/GenBank/DDBJ whole genome shotgun (WGS) entry which is preliminary data.</text>
</comment>
<dbReference type="InterPro" id="IPR043429">
    <property type="entry name" value="ArtM/GltK/GlnP/TcyL/YhdX-like"/>
</dbReference>
<evidence type="ECO:0000313" key="10">
    <source>
        <dbReference type="Proteomes" id="UP000276349"/>
    </source>
</evidence>
<feature type="transmembrane region" description="Helical" evidence="7">
    <location>
        <begin position="58"/>
        <end position="81"/>
    </location>
</feature>
<dbReference type="Gene3D" id="1.10.3720.10">
    <property type="entry name" value="MetI-like"/>
    <property type="match status" value="1"/>
</dbReference>
<organism evidence="9 10">
    <name type="scientific">Lysinibacillus telephonicus</name>
    <dbReference type="NCBI Taxonomy" id="1714840"/>
    <lineage>
        <taxon>Bacteria</taxon>
        <taxon>Bacillati</taxon>
        <taxon>Bacillota</taxon>
        <taxon>Bacilli</taxon>
        <taxon>Bacillales</taxon>
        <taxon>Bacillaceae</taxon>
        <taxon>Lysinibacillus</taxon>
    </lineage>
</organism>
<dbReference type="SUPFAM" id="SSF161098">
    <property type="entry name" value="MetI-like"/>
    <property type="match status" value="1"/>
</dbReference>
<proteinExistence type="inferred from homology"/>
<evidence type="ECO:0000256" key="5">
    <source>
        <dbReference type="ARBA" id="ARBA00022989"/>
    </source>
</evidence>
<keyword evidence="10" id="KW-1185">Reference proteome</keyword>
<feature type="transmembrane region" description="Helical" evidence="7">
    <location>
        <begin position="26"/>
        <end position="46"/>
    </location>
</feature>
<dbReference type="InterPro" id="IPR010065">
    <property type="entry name" value="AA_ABC_transptr_permease_3TM"/>
</dbReference>
<dbReference type="RefSeq" id="WP_126295741.1">
    <property type="nucleotide sequence ID" value="NZ_CP155468.1"/>
</dbReference>
<gene>
    <name evidence="9" type="ORF">EKG35_16995</name>
</gene>
<dbReference type="GO" id="GO:0022857">
    <property type="term" value="F:transmembrane transporter activity"/>
    <property type="evidence" value="ECO:0007669"/>
    <property type="project" value="InterPro"/>
</dbReference>
<dbReference type="GO" id="GO:0006865">
    <property type="term" value="P:amino acid transport"/>
    <property type="evidence" value="ECO:0007669"/>
    <property type="project" value="TreeGrafter"/>
</dbReference>
<dbReference type="Pfam" id="PF00528">
    <property type="entry name" value="BPD_transp_1"/>
    <property type="match status" value="1"/>
</dbReference>
<sequence>MLNSGISVLFEGTNFLRLLEGLFETLRVALIAVVISIVMGIIIGIIRTSKNKLVQIPFRIYLELFRIIPILVWLFVIYYIVPANFGLELSSELVALIVFSLWGAAEISDIVRGAIISLPKHQVESSKALGLGVVQMYRYVLIPQATKRSIPPMINLITRMIKTTALLTMIGFVEVIKVGQQIINVNNLEHPTVSFWIYGFIFFLYFCICFPLSRFSRKLEQKWAT</sequence>
<keyword evidence="4 7" id="KW-0812">Transmembrane</keyword>
<evidence type="ECO:0000256" key="6">
    <source>
        <dbReference type="ARBA" id="ARBA00023136"/>
    </source>
</evidence>